<reference evidence="5" key="1">
    <citation type="submission" date="2023-06" db="EMBL/GenBank/DDBJ databases">
        <title>Conoideocrella luteorostrata (Hypocreales: Clavicipitaceae), a potential biocontrol fungus for elongate hemlock scale in United States Christmas tree production areas.</title>
        <authorList>
            <person name="Barrett H."/>
            <person name="Lovett B."/>
            <person name="Macias A.M."/>
            <person name="Stajich J.E."/>
            <person name="Kasson M.T."/>
        </authorList>
    </citation>
    <scope>NUCLEOTIDE SEQUENCE</scope>
    <source>
        <strain evidence="5">ARSEF 14590</strain>
    </source>
</reference>
<organism evidence="5 6">
    <name type="scientific">Conoideocrella luteorostrata</name>
    <dbReference type="NCBI Taxonomy" id="1105319"/>
    <lineage>
        <taxon>Eukaryota</taxon>
        <taxon>Fungi</taxon>
        <taxon>Dikarya</taxon>
        <taxon>Ascomycota</taxon>
        <taxon>Pezizomycotina</taxon>
        <taxon>Sordariomycetes</taxon>
        <taxon>Hypocreomycetidae</taxon>
        <taxon>Hypocreales</taxon>
        <taxon>Clavicipitaceae</taxon>
        <taxon>Conoideocrella</taxon>
    </lineage>
</organism>
<dbReference type="Gene3D" id="1.10.238.10">
    <property type="entry name" value="EF-hand"/>
    <property type="match status" value="1"/>
</dbReference>
<evidence type="ECO:0000256" key="1">
    <source>
        <dbReference type="ARBA" id="ARBA00022737"/>
    </source>
</evidence>
<accession>A0AAJ0CUT7</accession>
<gene>
    <name evidence="5" type="ORF">QQS21_002633</name>
</gene>
<dbReference type="GO" id="GO:0005509">
    <property type="term" value="F:calcium ion binding"/>
    <property type="evidence" value="ECO:0007669"/>
    <property type="project" value="InterPro"/>
</dbReference>
<feature type="region of interest" description="Disordered" evidence="3">
    <location>
        <begin position="37"/>
        <end position="190"/>
    </location>
</feature>
<feature type="domain" description="EF-hand" evidence="4">
    <location>
        <begin position="198"/>
        <end position="233"/>
    </location>
</feature>
<feature type="compositionally biased region" description="Low complexity" evidence="3">
    <location>
        <begin position="136"/>
        <end position="148"/>
    </location>
</feature>
<evidence type="ECO:0000259" key="4">
    <source>
        <dbReference type="PROSITE" id="PS50222"/>
    </source>
</evidence>
<proteinExistence type="predicted"/>
<name>A0AAJ0CUT7_9HYPO</name>
<feature type="domain" description="EF-hand" evidence="4">
    <location>
        <begin position="268"/>
        <end position="303"/>
    </location>
</feature>
<feature type="compositionally biased region" description="Polar residues" evidence="3">
    <location>
        <begin position="149"/>
        <end position="190"/>
    </location>
</feature>
<dbReference type="Proteomes" id="UP001251528">
    <property type="component" value="Unassembled WGS sequence"/>
</dbReference>
<dbReference type="InterPro" id="IPR050403">
    <property type="entry name" value="Myosin_RLC"/>
</dbReference>
<evidence type="ECO:0000256" key="2">
    <source>
        <dbReference type="ARBA" id="ARBA00022837"/>
    </source>
</evidence>
<dbReference type="InterPro" id="IPR011992">
    <property type="entry name" value="EF-hand-dom_pair"/>
</dbReference>
<keyword evidence="6" id="KW-1185">Reference proteome</keyword>
<feature type="compositionally biased region" description="Polar residues" evidence="3">
    <location>
        <begin position="81"/>
        <end position="93"/>
    </location>
</feature>
<dbReference type="Pfam" id="PF13833">
    <property type="entry name" value="EF-hand_8"/>
    <property type="match status" value="1"/>
</dbReference>
<evidence type="ECO:0000256" key="3">
    <source>
        <dbReference type="SAM" id="MobiDB-lite"/>
    </source>
</evidence>
<feature type="compositionally biased region" description="Low complexity" evidence="3">
    <location>
        <begin position="94"/>
        <end position="125"/>
    </location>
</feature>
<evidence type="ECO:0000313" key="5">
    <source>
        <dbReference type="EMBL" id="KAK2608776.1"/>
    </source>
</evidence>
<keyword evidence="1" id="KW-0677">Repeat</keyword>
<dbReference type="AlphaFoldDB" id="A0AAJ0CUT7"/>
<dbReference type="InterPro" id="IPR018247">
    <property type="entry name" value="EF_Hand_1_Ca_BS"/>
</dbReference>
<dbReference type="InterPro" id="IPR002048">
    <property type="entry name" value="EF_hand_dom"/>
</dbReference>
<feature type="compositionally biased region" description="Polar residues" evidence="3">
    <location>
        <begin position="37"/>
        <end position="50"/>
    </location>
</feature>
<dbReference type="PROSITE" id="PS00018">
    <property type="entry name" value="EF_HAND_1"/>
    <property type="match status" value="2"/>
</dbReference>
<dbReference type="PANTHER" id="PTHR23049">
    <property type="entry name" value="MYOSIN REGULATORY LIGHT CHAIN 2"/>
    <property type="match status" value="1"/>
</dbReference>
<sequence length="368" mass="39434">MVLIVYFALGDRQSEGRNYVMESLSLLATFHISSVHESSSRNSTPISTFLGQPGSLIGRNSHNKNGKSWNPLTKDSEKAHSNISSHIKQSVVTSYKPSPLGYGSPPSRSSPFRRPESPASPSPLRHTTPTISPTKAGSAAASRFARASTPTTPQDSWTPGRQASGSMTASTQRFSHQSRPVATQPLGSGNALSQLHTAQVRTLRDGFQILDRDCDGVVNRDDVTDMLSQLGLPHSASDVSQFFPPSKPQTIALAVFLNSLAETLCELSPSAELLSAFSAFDDDDSGQVDWAELRDALLNTAPEPGDKPLTAAEVDRIVNGFTGRRAFNRNINAQLGAKKGEVFKYNEFVNSITGSNGGTEGPSNDSSE</sequence>
<dbReference type="SMART" id="SM00054">
    <property type="entry name" value="EFh"/>
    <property type="match status" value="2"/>
</dbReference>
<evidence type="ECO:0000313" key="6">
    <source>
        <dbReference type="Proteomes" id="UP001251528"/>
    </source>
</evidence>
<dbReference type="PROSITE" id="PS50222">
    <property type="entry name" value="EF_HAND_2"/>
    <property type="match status" value="2"/>
</dbReference>
<comment type="caution">
    <text evidence="5">The sequence shown here is derived from an EMBL/GenBank/DDBJ whole genome shotgun (WGS) entry which is preliminary data.</text>
</comment>
<dbReference type="EMBL" id="JASWJB010000032">
    <property type="protein sequence ID" value="KAK2608776.1"/>
    <property type="molecule type" value="Genomic_DNA"/>
</dbReference>
<keyword evidence="2" id="KW-0106">Calcium</keyword>
<protein>
    <recommendedName>
        <fullName evidence="4">EF-hand domain-containing protein</fullName>
    </recommendedName>
</protein>
<dbReference type="SUPFAM" id="SSF47473">
    <property type="entry name" value="EF-hand"/>
    <property type="match status" value="1"/>
</dbReference>